<gene>
    <name evidence="1" type="ORF">DTL70_12425</name>
</gene>
<evidence type="ECO:0000313" key="2">
    <source>
        <dbReference type="Proteomes" id="UP000252914"/>
    </source>
</evidence>
<evidence type="ECO:0000313" key="1">
    <source>
        <dbReference type="EMBL" id="RCG24084.1"/>
    </source>
</evidence>
<keyword evidence="2" id="KW-1185">Reference proteome</keyword>
<dbReference type="Gene3D" id="3.30.470.20">
    <property type="entry name" value="ATP-grasp fold, B domain"/>
    <property type="match status" value="1"/>
</dbReference>
<proteinExistence type="predicted"/>
<protein>
    <submittedName>
        <fullName evidence="1">ATP-grasp ribosomal peptide maturase</fullName>
    </submittedName>
</protein>
<dbReference type="EMBL" id="QOIN01000041">
    <property type="protein sequence ID" value="RCG24084.1"/>
    <property type="molecule type" value="Genomic_DNA"/>
</dbReference>
<name>A0A367F141_9ACTN</name>
<organism evidence="1 2">
    <name type="scientific">Streptomyces diacarni</name>
    <dbReference type="NCBI Taxonomy" id="2800381"/>
    <lineage>
        <taxon>Bacteria</taxon>
        <taxon>Bacillati</taxon>
        <taxon>Actinomycetota</taxon>
        <taxon>Actinomycetes</taxon>
        <taxon>Kitasatosporales</taxon>
        <taxon>Streptomycetaceae</taxon>
        <taxon>Streptomyces</taxon>
    </lineage>
</organism>
<accession>A0A367F141</accession>
<dbReference type="AlphaFoldDB" id="A0A367F141"/>
<sequence>MVVLTSADDLAADKVVLELGSLGAPVLRFDPAREPVTLAASHGPAGWHGTLSTGAHHVCLEDIGAVWWWHPSPLAHTSLRPRDIRDWAQRETVAGLTGVLHALPCLHLNHPERVTAAQNKAGVLARATECGLRVPATWIGNSYASAAQFASGSPGELVGKALASPQISLPDGSARTFFTTSLPPDGLDETVESAVHQVQRRIDKAYEVRLTVIGPSTFPVRIDAHSARAREDFRADYESLSYSVTPLPTEVRQGIADLMDSYGLAYATVDLLVDGGGTWWLVDLNPAGRWSWLETALPDLGITTALAQLLGGTLSPARNDRAVEACG</sequence>
<comment type="caution">
    <text evidence="1">The sequence shown here is derived from an EMBL/GenBank/DDBJ whole genome shotgun (WGS) entry which is preliminary data.</text>
</comment>
<dbReference type="RefSeq" id="WP_114021978.1">
    <property type="nucleotide sequence ID" value="NZ_QOIN01000041.1"/>
</dbReference>
<dbReference type="Proteomes" id="UP000252914">
    <property type="component" value="Unassembled WGS sequence"/>
</dbReference>
<dbReference type="SUPFAM" id="SSF56059">
    <property type="entry name" value="Glutathione synthetase ATP-binding domain-like"/>
    <property type="match status" value="1"/>
</dbReference>
<reference evidence="1 2" key="1">
    <citation type="submission" date="2018-06" db="EMBL/GenBank/DDBJ databases">
        <title>Streptomyces reniochalinae sp. nov. and Streptomyces diacarnus sp. nov. from marine sponges.</title>
        <authorList>
            <person name="Li L."/>
        </authorList>
    </citation>
    <scope>NUCLEOTIDE SEQUENCE [LARGE SCALE GENOMIC DNA]</scope>
    <source>
        <strain evidence="1 2">LHW51701</strain>
    </source>
</reference>